<name>V9E4F2_PHYNI</name>
<reference evidence="1 2" key="1">
    <citation type="submission" date="2013-11" db="EMBL/GenBank/DDBJ databases">
        <title>The Genome Sequence of Phytophthora parasitica P1569.</title>
        <authorList>
            <consortium name="The Broad Institute Genomics Platform"/>
            <person name="Russ C."/>
            <person name="Tyler B."/>
            <person name="Panabieres F."/>
            <person name="Shan W."/>
            <person name="Tripathy S."/>
            <person name="Grunwald N."/>
            <person name="Machado M."/>
            <person name="Johnson C.S."/>
            <person name="Arredondo F."/>
            <person name="Hong C."/>
            <person name="Coffey M."/>
            <person name="Young S.K."/>
            <person name="Zeng Q."/>
            <person name="Gargeya S."/>
            <person name="Fitzgerald M."/>
            <person name="Abouelleil A."/>
            <person name="Alvarado L."/>
            <person name="Chapman S.B."/>
            <person name="Gainer-Dewar J."/>
            <person name="Goldberg J."/>
            <person name="Griggs A."/>
            <person name="Gujja S."/>
            <person name="Hansen M."/>
            <person name="Howarth C."/>
            <person name="Imamovic A."/>
            <person name="Ireland A."/>
            <person name="Larimer J."/>
            <person name="McCowan C."/>
            <person name="Murphy C."/>
            <person name="Pearson M."/>
            <person name="Poon T.W."/>
            <person name="Priest M."/>
            <person name="Roberts A."/>
            <person name="Saif S."/>
            <person name="Shea T."/>
            <person name="Sykes S."/>
            <person name="Wortman J."/>
            <person name="Nusbaum C."/>
            <person name="Birren B."/>
        </authorList>
    </citation>
    <scope>NUCLEOTIDE SEQUENCE [LARGE SCALE GENOMIC DNA]</scope>
    <source>
        <strain evidence="1 2">P1569</strain>
    </source>
</reference>
<sequence length="41" mass="4638">MITACTNFGSIIAEEMEDKIRVMYDGWPHGQAIRKIDVGIK</sequence>
<evidence type="ECO:0000313" key="2">
    <source>
        <dbReference type="Proteomes" id="UP000018721"/>
    </source>
</evidence>
<protein>
    <submittedName>
        <fullName evidence="1">Uncharacterized protein</fullName>
    </submittedName>
</protein>
<evidence type="ECO:0000313" key="1">
    <source>
        <dbReference type="EMBL" id="ETI33970.1"/>
    </source>
</evidence>
<proteinExistence type="predicted"/>
<dbReference type="Proteomes" id="UP000018721">
    <property type="component" value="Unassembled WGS sequence"/>
</dbReference>
<dbReference type="AlphaFoldDB" id="V9E4F2"/>
<keyword evidence="2" id="KW-1185">Reference proteome</keyword>
<gene>
    <name evidence="1" type="ORF">F443_19452</name>
</gene>
<organism evidence="1 2">
    <name type="scientific">Phytophthora nicotianae P1569</name>
    <dbReference type="NCBI Taxonomy" id="1317065"/>
    <lineage>
        <taxon>Eukaryota</taxon>
        <taxon>Sar</taxon>
        <taxon>Stramenopiles</taxon>
        <taxon>Oomycota</taxon>
        <taxon>Peronosporomycetes</taxon>
        <taxon>Peronosporales</taxon>
        <taxon>Peronosporaceae</taxon>
        <taxon>Phytophthora</taxon>
    </lineage>
</organism>
<accession>V9E4F2</accession>
<dbReference type="HOGENOM" id="CLU_3282623_0_0_1"/>
<comment type="caution">
    <text evidence="1">The sequence shown here is derived from an EMBL/GenBank/DDBJ whole genome shotgun (WGS) entry which is preliminary data.</text>
</comment>
<feature type="non-terminal residue" evidence="1">
    <location>
        <position position="41"/>
    </location>
</feature>
<dbReference type="EMBL" id="ANIZ01003366">
    <property type="protein sequence ID" value="ETI33970.1"/>
    <property type="molecule type" value="Genomic_DNA"/>
</dbReference>